<dbReference type="Gene3D" id="1.10.10.10">
    <property type="entry name" value="Winged helix-like DNA-binding domain superfamily/Winged helix DNA-binding domain"/>
    <property type="match status" value="1"/>
</dbReference>
<evidence type="ECO:0000259" key="5">
    <source>
        <dbReference type="PROSITE" id="PS51118"/>
    </source>
</evidence>
<comment type="caution">
    <text evidence="6">The sequence shown here is derived from an EMBL/GenBank/DDBJ whole genome shotgun (WGS) entry which is preliminary data.</text>
</comment>
<dbReference type="EMBL" id="JAGSOV010000039">
    <property type="protein sequence ID" value="MCO1656978.1"/>
    <property type="molecule type" value="Genomic_DNA"/>
</dbReference>
<keyword evidence="7" id="KW-1185">Reference proteome</keyword>
<evidence type="ECO:0000256" key="2">
    <source>
        <dbReference type="ARBA" id="ARBA00023125"/>
    </source>
</evidence>
<keyword evidence="1" id="KW-0805">Transcription regulation</keyword>
<dbReference type="SUPFAM" id="SSF46785">
    <property type="entry name" value="Winged helix' DNA-binding domain"/>
    <property type="match status" value="1"/>
</dbReference>
<evidence type="ECO:0000256" key="4">
    <source>
        <dbReference type="SAM" id="MobiDB-lite"/>
    </source>
</evidence>
<dbReference type="Proteomes" id="UP001165283">
    <property type="component" value="Unassembled WGS sequence"/>
</dbReference>
<organism evidence="6 7">
    <name type="scientific">Pseudonocardia humida</name>
    <dbReference type="NCBI Taxonomy" id="2800819"/>
    <lineage>
        <taxon>Bacteria</taxon>
        <taxon>Bacillati</taxon>
        <taxon>Actinomycetota</taxon>
        <taxon>Actinomycetes</taxon>
        <taxon>Pseudonocardiales</taxon>
        <taxon>Pseudonocardiaceae</taxon>
        <taxon>Pseudonocardia</taxon>
    </lineage>
</organism>
<keyword evidence="3" id="KW-0804">Transcription</keyword>
<accession>A0ABT1A1W5</accession>
<reference evidence="6" key="1">
    <citation type="submission" date="2021-04" db="EMBL/GenBank/DDBJ databases">
        <title>Pseudonocardia sp. nov., isolated from sandy soil of mangrove forest.</title>
        <authorList>
            <person name="Zan Z."/>
            <person name="Huang R."/>
            <person name="Liu W."/>
        </authorList>
    </citation>
    <scope>NUCLEOTIDE SEQUENCE</scope>
    <source>
        <strain evidence="6">S2-4</strain>
    </source>
</reference>
<evidence type="ECO:0000313" key="6">
    <source>
        <dbReference type="EMBL" id="MCO1656978.1"/>
    </source>
</evidence>
<evidence type="ECO:0000256" key="1">
    <source>
        <dbReference type="ARBA" id="ARBA00023015"/>
    </source>
</evidence>
<dbReference type="PROSITE" id="PS51118">
    <property type="entry name" value="HTH_HXLR"/>
    <property type="match status" value="1"/>
</dbReference>
<gene>
    <name evidence="6" type="ORF">KDL28_18110</name>
</gene>
<dbReference type="Pfam" id="PF01638">
    <property type="entry name" value="HxlR"/>
    <property type="match status" value="1"/>
</dbReference>
<dbReference type="InterPro" id="IPR036390">
    <property type="entry name" value="WH_DNA-bd_sf"/>
</dbReference>
<sequence length="172" mass="18936">MADRARAGRADAARPDPEIDPCSVARTLAVVGERWTLLVLREAFYGVRRFADIQARLGVARNLLAARLATLVEHGILVRSPYRDPGSRVREEYRLTDRGRELFPILVALMQWGDAHLADPTGPSVLIEHRDCGRPVRAELRCTAGHKGLGARDTRAVHRSGSESGPGRPARC</sequence>
<name>A0ABT1A1W5_9PSEU</name>
<feature type="region of interest" description="Disordered" evidence="4">
    <location>
        <begin position="151"/>
        <end position="172"/>
    </location>
</feature>
<dbReference type="RefSeq" id="WP_252440233.1">
    <property type="nucleotide sequence ID" value="NZ_JAGSOV010000039.1"/>
</dbReference>
<feature type="domain" description="HTH hxlR-type" evidence="5">
    <location>
        <begin position="22"/>
        <end position="121"/>
    </location>
</feature>
<dbReference type="InterPro" id="IPR036388">
    <property type="entry name" value="WH-like_DNA-bd_sf"/>
</dbReference>
<proteinExistence type="predicted"/>
<protein>
    <submittedName>
        <fullName evidence="6">Helix-turn-helix transcriptional regulator</fullName>
    </submittedName>
</protein>
<evidence type="ECO:0000313" key="7">
    <source>
        <dbReference type="Proteomes" id="UP001165283"/>
    </source>
</evidence>
<evidence type="ECO:0000256" key="3">
    <source>
        <dbReference type="ARBA" id="ARBA00023163"/>
    </source>
</evidence>
<keyword evidence="2" id="KW-0238">DNA-binding</keyword>
<dbReference type="InterPro" id="IPR002577">
    <property type="entry name" value="HTH_HxlR"/>
</dbReference>
<dbReference type="PANTHER" id="PTHR33204:SF18">
    <property type="entry name" value="TRANSCRIPTIONAL REGULATORY PROTEIN"/>
    <property type="match status" value="1"/>
</dbReference>
<dbReference type="PANTHER" id="PTHR33204">
    <property type="entry name" value="TRANSCRIPTIONAL REGULATOR, MARR FAMILY"/>
    <property type="match status" value="1"/>
</dbReference>